<dbReference type="Pfam" id="PF12799">
    <property type="entry name" value="LRR_4"/>
    <property type="match status" value="1"/>
</dbReference>
<name>A0A8S3ZA86_9EUPU</name>
<dbReference type="Pfam" id="PF13855">
    <property type="entry name" value="LRR_8"/>
    <property type="match status" value="1"/>
</dbReference>
<dbReference type="InterPro" id="IPR032675">
    <property type="entry name" value="LRR_dom_sf"/>
</dbReference>
<dbReference type="PANTHER" id="PTHR45712">
    <property type="entry name" value="AGAP008170-PA"/>
    <property type="match status" value="1"/>
</dbReference>
<dbReference type="OrthoDB" id="676979at2759"/>
<accession>A0A8S3ZA86</accession>
<proteinExistence type="predicted"/>
<organism evidence="4 5">
    <name type="scientific">Candidula unifasciata</name>
    <dbReference type="NCBI Taxonomy" id="100452"/>
    <lineage>
        <taxon>Eukaryota</taxon>
        <taxon>Metazoa</taxon>
        <taxon>Spiralia</taxon>
        <taxon>Lophotrochozoa</taxon>
        <taxon>Mollusca</taxon>
        <taxon>Gastropoda</taxon>
        <taxon>Heterobranchia</taxon>
        <taxon>Euthyneura</taxon>
        <taxon>Panpulmonata</taxon>
        <taxon>Eupulmonata</taxon>
        <taxon>Stylommatophora</taxon>
        <taxon>Helicina</taxon>
        <taxon>Helicoidea</taxon>
        <taxon>Geomitridae</taxon>
        <taxon>Candidula</taxon>
    </lineage>
</organism>
<dbReference type="InterPro" id="IPR025875">
    <property type="entry name" value="Leu-rich_rpt_4"/>
</dbReference>
<sequence>MLLKVCVTLLCGFLFASASATEYECPYKACYCEGNTIMCTDMGLNSTPKIINNYTPQITTLYLDLNQITTIPSGSIPANLTEIILDDNPIITISNDAFVESADTLQTLSFSGALFTDIPRALTPLRVLKYFGLYNSKVRNWDEEVMKSIGANLESLTLQNAGVISSLSWIRYFPNLMELIIEGCSISYLPDNVLDKLTDRLVTVSFASNSLNEIPRDFSKLTNIQKLDLGNNKISNITWLPRSKLKALVLNNNRIKDATPLSNVLRSAADSLETLTLQVNQLEFIPELEFLNNLLKLDLTYNRISDPHSGSMPANMFALDLGNNHLPYIPWAMSNLTRLQDLTMISNFVRDIEASNFPQGVIWVHLGYNIITELNVADFPPNSTIQYLHLNNNPIGHISTNAFENLPNVNLINLAGTHITRLPLALATVNSLIVFDATDCAGLVCTCQEKRLASLFIPLMPGDIHGDCGVTSIYDFFANFSSGCP</sequence>
<dbReference type="InterPro" id="IPR001611">
    <property type="entry name" value="Leu-rich_rpt"/>
</dbReference>
<dbReference type="SUPFAM" id="SSF52058">
    <property type="entry name" value="L domain-like"/>
    <property type="match status" value="2"/>
</dbReference>
<dbReference type="Gene3D" id="3.80.10.10">
    <property type="entry name" value="Ribonuclease Inhibitor"/>
    <property type="match status" value="4"/>
</dbReference>
<evidence type="ECO:0000256" key="1">
    <source>
        <dbReference type="ARBA" id="ARBA00022614"/>
    </source>
</evidence>
<dbReference type="SMART" id="SM00369">
    <property type="entry name" value="LRR_TYP"/>
    <property type="match status" value="5"/>
</dbReference>
<keyword evidence="1" id="KW-0433">Leucine-rich repeat</keyword>
<evidence type="ECO:0000256" key="3">
    <source>
        <dbReference type="SAM" id="SignalP"/>
    </source>
</evidence>
<evidence type="ECO:0000313" key="5">
    <source>
        <dbReference type="Proteomes" id="UP000678393"/>
    </source>
</evidence>
<keyword evidence="3" id="KW-0732">Signal</keyword>
<dbReference type="InterPro" id="IPR050333">
    <property type="entry name" value="SLRP"/>
</dbReference>
<comment type="caution">
    <text evidence="4">The sequence shown here is derived from an EMBL/GenBank/DDBJ whole genome shotgun (WGS) entry which is preliminary data.</text>
</comment>
<evidence type="ECO:0000313" key="4">
    <source>
        <dbReference type="EMBL" id="CAG5124730.1"/>
    </source>
</evidence>
<dbReference type="PROSITE" id="PS51450">
    <property type="entry name" value="LRR"/>
    <property type="match status" value="2"/>
</dbReference>
<dbReference type="PANTHER" id="PTHR45712:SF22">
    <property type="entry name" value="INSULIN-LIKE GROWTH FACTOR-BINDING PROTEIN COMPLEX ACID LABILE SUBUNIT"/>
    <property type="match status" value="1"/>
</dbReference>
<keyword evidence="2" id="KW-0677">Repeat</keyword>
<feature type="chain" id="PRO_5035889303" evidence="3">
    <location>
        <begin position="21"/>
        <end position="485"/>
    </location>
</feature>
<reference evidence="4" key="1">
    <citation type="submission" date="2021-04" db="EMBL/GenBank/DDBJ databases">
        <authorList>
            <consortium name="Molecular Ecology Group"/>
        </authorList>
    </citation>
    <scope>NUCLEOTIDE SEQUENCE</scope>
</reference>
<feature type="signal peptide" evidence="3">
    <location>
        <begin position="1"/>
        <end position="20"/>
    </location>
</feature>
<dbReference type="InterPro" id="IPR003591">
    <property type="entry name" value="Leu-rich_rpt_typical-subtyp"/>
</dbReference>
<evidence type="ECO:0000256" key="2">
    <source>
        <dbReference type="ARBA" id="ARBA00022737"/>
    </source>
</evidence>
<keyword evidence="5" id="KW-1185">Reference proteome</keyword>
<protein>
    <submittedName>
        <fullName evidence="4">Uncharacterized protein</fullName>
    </submittedName>
</protein>
<dbReference type="AlphaFoldDB" id="A0A8S3ZA86"/>
<gene>
    <name evidence="4" type="ORF">CUNI_LOCUS10288</name>
</gene>
<dbReference type="EMBL" id="CAJHNH020001857">
    <property type="protein sequence ID" value="CAG5124730.1"/>
    <property type="molecule type" value="Genomic_DNA"/>
</dbReference>
<dbReference type="Proteomes" id="UP000678393">
    <property type="component" value="Unassembled WGS sequence"/>
</dbReference>